<evidence type="ECO:0000256" key="4">
    <source>
        <dbReference type="ARBA" id="ARBA00022670"/>
    </source>
</evidence>
<dbReference type="OrthoDB" id="443318at2759"/>
<dbReference type="PANTHER" id="PTHR11802">
    <property type="entry name" value="SERINE PROTEASE FAMILY S10 SERINE CARBOXYPEPTIDASE"/>
    <property type="match status" value="1"/>
</dbReference>
<dbReference type="AlphaFoldDB" id="A0A1R1PF43"/>
<dbReference type="InterPro" id="IPR001563">
    <property type="entry name" value="Peptidase_S10"/>
</dbReference>
<dbReference type="Gene3D" id="3.40.50.1820">
    <property type="entry name" value="alpha/beta hydrolase"/>
    <property type="match status" value="1"/>
</dbReference>
<evidence type="ECO:0000256" key="1">
    <source>
        <dbReference type="ARBA" id="ARBA00009431"/>
    </source>
</evidence>
<keyword evidence="3 7" id="KW-0121">Carboxypeptidase</keyword>
<evidence type="ECO:0000313" key="7">
    <source>
        <dbReference type="EMBL" id="OMH79523.1"/>
    </source>
</evidence>
<name>A0A1R1PF43_ZANCU</name>
<evidence type="ECO:0000256" key="3">
    <source>
        <dbReference type="ARBA" id="ARBA00022645"/>
    </source>
</evidence>
<comment type="caution">
    <text evidence="7">The sequence shown here is derived from an EMBL/GenBank/DDBJ whole genome shotgun (WGS) entry which is preliminary data.</text>
</comment>
<dbReference type="Gene3D" id="1.10.287.410">
    <property type="match status" value="1"/>
</dbReference>
<accession>A0A1R1PF43</accession>
<evidence type="ECO:0000313" key="8">
    <source>
        <dbReference type="Proteomes" id="UP000188320"/>
    </source>
</evidence>
<evidence type="ECO:0000256" key="5">
    <source>
        <dbReference type="ARBA" id="ARBA00022801"/>
    </source>
</evidence>
<dbReference type="GO" id="GO:0000324">
    <property type="term" value="C:fungal-type vacuole"/>
    <property type="evidence" value="ECO:0007669"/>
    <property type="project" value="TreeGrafter"/>
</dbReference>
<keyword evidence="8" id="KW-1185">Reference proteome</keyword>
<keyword evidence="5" id="KW-0378">Hydrolase</keyword>
<reference evidence="8" key="1">
    <citation type="submission" date="2017-01" db="EMBL/GenBank/DDBJ databases">
        <authorList>
            <person name="Wang Y."/>
            <person name="White M."/>
            <person name="Kvist S."/>
            <person name="Moncalvo J.-M."/>
        </authorList>
    </citation>
    <scope>NUCLEOTIDE SEQUENCE [LARGE SCALE GENOMIC DNA]</scope>
    <source>
        <strain evidence="8">COL-18-3</strain>
    </source>
</reference>
<dbReference type="SUPFAM" id="SSF53474">
    <property type="entry name" value="alpha/beta-Hydrolases"/>
    <property type="match status" value="1"/>
</dbReference>
<protein>
    <recommendedName>
        <fullName evidence="2">carboxypeptidase C</fullName>
        <ecNumber evidence="2">3.4.16.5</ecNumber>
    </recommendedName>
</protein>
<organism evidence="7 8">
    <name type="scientific">Zancudomyces culisetae</name>
    <name type="common">Gut fungus</name>
    <name type="synonym">Smittium culisetae</name>
    <dbReference type="NCBI Taxonomy" id="1213189"/>
    <lineage>
        <taxon>Eukaryota</taxon>
        <taxon>Fungi</taxon>
        <taxon>Fungi incertae sedis</taxon>
        <taxon>Zoopagomycota</taxon>
        <taxon>Kickxellomycotina</taxon>
        <taxon>Harpellomycetes</taxon>
        <taxon>Harpellales</taxon>
        <taxon>Legeriomycetaceae</taxon>
        <taxon>Zancudomyces</taxon>
    </lineage>
</organism>
<evidence type="ECO:0000256" key="2">
    <source>
        <dbReference type="ARBA" id="ARBA00012446"/>
    </source>
</evidence>
<dbReference type="PANTHER" id="PTHR11802:SF113">
    <property type="entry name" value="SERINE CARBOXYPEPTIDASE CTSA-4.1"/>
    <property type="match status" value="1"/>
</dbReference>
<dbReference type="EC" id="3.4.16.5" evidence="2"/>
<keyword evidence="6" id="KW-0325">Glycoprotein</keyword>
<keyword evidence="4" id="KW-0645">Protease</keyword>
<gene>
    <name evidence="7" type="ORF">AX774_g7059</name>
</gene>
<dbReference type="GO" id="GO:0004185">
    <property type="term" value="F:serine-type carboxypeptidase activity"/>
    <property type="evidence" value="ECO:0007669"/>
    <property type="project" value="UniProtKB-EC"/>
</dbReference>
<dbReference type="Proteomes" id="UP000188320">
    <property type="component" value="Unassembled WGS sequence"/>
</dbReference>
<dbReference type="GO" id="GO:0006508">
    <property type="term" value="P:proteolysis"/>
    <property type="evidence" value="ECO:0007669"/>
    <property type="project" value="UniProtKB-KW"/>
</dbReference>
<sequence>MIRYNEPTICLAGKSKAYSGYIDIEKNKHIFFWFFEAQTKETGAPIIVWLNGGPGDSSLISLFMEHGPCKYEGASNHLVENPYAWNKEAHIIYIDQPTNVGFSYGDSVCTKSDVGNDVYKFLTLFFQHFKEYKNNTVHIFGEGYAGHYVAATAVAINRGNKIIEQRVNDNNNSTALNGLLNNATQTNNYISLNSIGIGNGLVDPAQNYAYIKRMACNPQHKTANSTLCDHLQFHTVGCVNKINECNLGLERQQSPEIDPCTHAQVACNNDLVLPLISAKINIADFRNLCEYDCYPEKNRVQLFLNNKETQAAIGVSDFSYKTFNQQVLNCFRDTGDWMQNSTHLIPELLNNDIRVLIYSGDTDILFNWMGARMWTDTLTWKYAAEYKKEKEKRWKSVKIPSTRYRESGLLKQYKNLAFLRMYDAGEMAARDQPENLQNMITSWVKFEPFDTCFDGICSLSIKSGVSLQLIIICLISSCILL</sequence>
<dbReference type="PRINTS" id="PR00724">
    <property type="entry name" value="CRBOXYPTASEC"/>
</dbReference>
<dbReference type="InterPro" id="IPR029058">
    <property type="entry name" value="AB_hydrolase_fold"/>
</dbReference>
<comment type="similarity">
    <text evidence="1">Belongs to the peptidase S10 family.</text>
</comment>
<dbReference type="EMBL" id="LSSK01001525">
    <property type="protein sequence ID" value="OMH79523.1"/>
    <property type="molecule type" value="Genomic_DNA"/>
</dbReference>
<evidence type="ECO:0000256" key="6">
    <source>
        <dbReference type="ARBA" id="ARBA00023180"/>
    </source>
</evidence>
<dbReference type="Pfam" id="PF00450">
    <property type="entry name" value="Peptidase_S10"/>
    <property type="match status" value="1"/>
</dbReference>
<proteinExistence type="inferred from homology"/>